<proteinExistence type="inferred from homology"/>
<dbReference type="InterPro" id="IPR015421">
    <property type="entry name" value="PyrdxlP-dep_Trfase_major"/>
</dbReference>
<keyword evidence="3" id="KW-0210">Decarboxylase</keyword>
<keyword evidence="4" id="KW-0663">Pyridoxal phosphate</keyword>
<dbReference type="InterPro" id="IPR008286">
    <property type="entry name" value="Prn/Lys/Arg_de-COase_C"/>
</dbReference>
<dbReference type="GO" id="GO:0008483">
    <property type="term" value="F:transaminase activity"/>
    <property type="evidence" value="ECO:0007669"/>
    <property type="project" value="UniProtKB-KW"/>
</dbReference>
<keyword evidence="7" id="KW-0808">Transferase</keyword>
<evidence type="ECO:0000256" key="1">
    <source>
        <dbReference type="ARBA" id="ARBA00001933"/>
    </source>
</evidence>
<dbReference type="PROSITE" id="PS00703">
    <property type="entry name" value="OKR_DC_1"/>
    <property type="match status" value="1"/>
</dbReference>
<dbReference type="PANTHER" id="PTHR43277">
    <property type="entry name" value="ARGININE DECARBOXYLASE"/>
    <property type="match status" value="1"/>
</dbReference>
<dbReference type="EMBL" id="JAEOAH010000011">
    <property type="protein sequence ID" value="MBK3495172.1"/>
    <property type="molecule type" value="Genomic_DNA"/>
</dbReference>
<gene>
    <name evidence="7" type="ORF">JFL43_09955</name>
</gene>
<dbReference type="InterPro" id="IPR015424">
    <property type="entry name" value="PyrdxlP-dep_Trfase"/>
</dbReference>
<protein>
    <submittedName>
        <fullName evidence="7">Aminotransferase class I/II-fold pyridoxal phosphate-dependent enzyme</fullName>
    </submittedName>
</protein>
<keyword evidence="7" id="KW-0032">Aminotransferase</keyword>
<feature type="domain" description="Orn/Lys/Arg decarboxylases family 1 pyridoxal-P attachment site" evidence="6">
    <location>
        <begin position="234"/>
        <end position="248"/>
    </location>
</feature>
<keyword evidence="5" id="KW-0456">Lyase</keyword>
<dbReference type="Pfam" id="PF03711">
    <property type="entry name" value="OKR_DC_1_C"/>
    <property type="match status" value="1"/>
</dbReference>
<evidence type="ECO:0000313" key="8">
    <source>
        <dbReference type="Proteomes" id="UP000618943"/>
    </source>
</evidence>
<dbReference type="PANTHER" id="PTHR43277:SF4">
    <property type="entry name" value="ARGININE DECARBOXYLASE"/>
    <property type="match status" value="1"/>
</dbReference>
<dbReference type="Gene3D" id="3.90.100.10">
    <property type="entry name" value="Orn/Lys/Arg decarboxylase, C-terminal domain"/>
    <property type="match status" value="1"/>
</dbReference>
<sequence length="498" mass="54985">MNDVQELVAKSNTLVAQDRMPLFEALVQYVQQDVTPFDVPGHKMGAQMNSLKMVLGEMTMRMDVNSMKELDLLSHPQTVIKQAQELAAEAFGADYSYFLVNGTTVGILAMIIATCKPGDTILVPRNGHKSVMNGLILSGAKPVFIRPEVDHHFGISHGISIANVKKAMYEHPEAKVLFITYPTYFGSMSDLQEICCIAHEQDITVIVDSAHGAHLGFMSDELIDPMSAGADAVTVSMHKTGGSLTQSSMLLLKKDRIAPDKIQKVLNMLQTTSANYLLMSSLDAARREITLYGKQRYSDLKPVVDEAVKAIESGSCYEVLKARYLKEHFNQSYDWTKLVIRVNGIGLTGFEVYTVLKEKYGIQMELAEGYVIMAVITSSDTKESIGKLVFALKDIEKNLGKSTTVISTYVTADQVNELVLSPREAYYAEHESIAIEAAIGRISADSLMIYPPGIPLVIPGELISHDVLQQYRYYCQTLGNVLTEAKEANHITVIKEEA</sequence>
<dbReference type="InterPro" id="IPR000310">
    <property type="entry name" value="Orn/Lys/Arg_deCO2ase_major_dom"/>
</dbReference>
<evidence type="ECO:0000256" key="3">
    <source>
        <dbReference type="ARBA" id="ARBA00022793"/>
    </source>
</evidence>
<comment type="similarity">
    <text evidence="2">Belongs to the Orn/Lys/Arg decarboxylase class-I family.</text>
</comment>
<accession>A0ABS1H6W9</accession>
<dbReference type="InterPro" id="IPR052357">
    <property type="entry name" value="Orn_Lys_Arg_decarboxylase-I"/>
</dbReference>
<evidence type="ECO:0000259" key="6">
    <source>
        <dbReference type="PROSITE" id="PS00703"/>
    </source>
</evidence>
<evidence type="ECO:0000313" key="7">
    <source>
        <dbReference type="EMBL" id="MBK3495172.1"/>
    </source>
</evidence>
<dbReference type="Gene3D" id="3.40.640.10">
    <property type="entry name" value="Type I PLP-dependent aspartate aminotransferase-like (Major domain)"/>
    <property type="match status" value="1"/>
</dbReference>
<dbReference type="CDD" id="cd00615">
    <property type="entry name" value="Orn_deC_like"/>
    <property type="match status" value="1"/>
</dbReference>
<name>A0ABS1H6W9_9BACL</name>
<dbReference type="SUPFAM" id="SSF53383">
    <property type="entry name" value="PLP-dependent transferases"/>
    <property type="match status" value="1"/>
</dbReference>
<evidence type="ECO:0000256" key="2">
    <source>
        <dbReference type="ARBA" id="ARBA00010671"/>
    </source>
</evidence>
<dbReference type="Pfam" id="PF01276">
    <property type="entry name" value="OKR_DC_1"/>
    <property type="match status" value="1"/>
</dbReference>
<comment type="cofactor">
    <cofactor evidence="1">
        <name>pyridoxal 5'-phosphate</name>
        <dbReference type="ChEBI" id="CHEBI:597326"/>
    </cofactor>
</comment>
<keyword evidence="8" id="KW-1185">Reference proteome</keyword>
<evidence type="ECO:0000256" key="4">
    <source>
        <dbReference type="ARBA" id="ARBA00022898"/>
    </source>
</evidence>
<organism evidence="7 8">
    <name type="scientific">Viridibacillus soli</name>
    <dbReference type="NCBI Taxonomy" id="2798301"/>
    <lineage>
        <taxon>Bacteria</taxon>
        <taxon>Bacillati</taxon>
        <taxon>Bacillota</taxon>
        <taxon>Bacilli</taxon>
        <taxon>Bacillales</taxon>
        <taxon>Caryophanaceae</taxon>
        <taxon>Viridibacillus</taxon>
    </lineage>
</organism>
<reference evidence="7 8" key="1">
    <citation type="submission" date="2020-12" db="EMBL/GenBank/DDBJ databases">
        <title>YIM B01967 draft genome.</title>
        <authorList>
            <person name="Yan X."/>
        </authorList>
    </citation>
    <scope>NUCLEOTIDE SEQUENCE [LARGE SCALE GENOMIC DNA]</scope>
    <source>
        <strain evidence="7 8">YIM B01967</strain>
    </source>
</reference>
<evidence type="ECO:0000256" key="5">
    <source>
        <dbReference type="ARBA" id="ARBA00023239"/>
    </source>
</evidence>
<comment type="caution">
    <text evidence="7">The sequence shown here is derived from an EMBL/GenBank/DDBJ whole genome shotgun (WGS) entry which is preliminary data.</text>
</comment>
<dbReference type="Proteomes" id="UP000618943">
    <property type="component" value="Unassembled WGS sequence"/>
</dbReference>